<dbReference type="GO" id="GO:0030246">
    <property type="term" value="F:carbohydrate binding"/>
    <property type="evidence" value="ECO:0007669"/>
    <property type="project" value="InterPro"/>
</dbReference>
<proteinExistence type="predicted"/>
<dbReference type="SUPFAM" id="SSF74650">
    <property type="entry name" value="Galactose mutarotase-like"/>
    <property type="match status" value="1"/>
</dbReference>
<evidence type="ECO:0000313" key="2">
    <source>
        <dbReference type="WBParaSite" id="PgR013_g147_t04"/>
    </source>
</evidence>
<dbReference type="GO" id="GO:0005975">
    <property type="term" value="P:carbohydrate metabolic process"/>
    <property type="evidence" value="ECO:0007669"/>
    <property type="project" value="InterPro"/>
</dbReference>
<keyword evidence="1" id="KW-1185">Reference proteome</keyword>
<accession>A0A915AT92</accession>
<protein>
    <submittedName>
        <fullName evidence="2">Glycosyl hydrolase family 38 C-terminal domain-containing protein</fullName>
    </submittedName>
</protein>
<dbReference type="Gene3D" id="2.70.98.30">
    <property type="entry name" value="Golgi alpha-mannosidase II, domain 4"/>
    <property type="match status" value="1"/>
</dbReference>
<name>A0A915AT92_PARUN</name>
<sequence length="153" mass="17122">MLISGPYFQLGNEFLEAKFDAETGLLQSVTPSEGTEVIVNISYVEYGVRGKNPGRFEGGDDLSGAYLFLPDGPARPLLPRSGNPYVVLEGILLKKDRRRQNWNTRRLYIRMLLSFSCRTTSTFERRITLSLLCASSLLSKATIHSSPISMDTR</sequence>
<evidence type="ECO:0000313" key="1">
    <source>
        <dbReference type="Proteomes" id="UP000887569"/>
    </source>
</evidence>
<reference evidence="2" key="1">
    <citation type="submission" date="2022-11" db="UniProtKB">
        <authorList>
            <consortium name="WormBaseParasite"/>
        </authorList>
    </citation>
    <scope>IDENTIFICATION</scope>
</reference>
<dbReference type="GO" id="GO:0003824">
    <property type="term" value="F:catalytic activity"/>
    <property type="evidence" value="ECO:0007669"/>
    <property type="project" value="InterPro"/>
</dbReference>
<organism evidence="1 2">
    <name type="scientific">Parascaris univalens</name>
    <name type="common">Nematode worm</name>
    <dbReference type="NCBI Taxonomy" id="6257"/>
    <lineage>
        <taxon>Eukaryota</taxon>
        <taxon>Metazoa</taxon>
        <taxon>Ecdysozoa</taxon>
        <taxon>Nematoda</taxon>
        <taxon>Chromadorea</taxon>
        <taxon>Rhabditida</taxon>
        <taxon>Spirurina</taxon>
        <taxon>Ascaridomorpha</taxon>
        <taxon>Ascaridoidea</taxon>
        <taxon>Ascarididae</taxon>
        <taxon>Parascaris</taxon>
    </lineage>
</organism>
<dbReference type="InterPro" id="IPR011013">
    <property type="entry name" value="Gal_mutarotase_sf_dom"/>
</dbReference>
<dbReference type="WBParaSite" id="PgR013_g147_t04">
    <property type="protein sequence ID" value="PgR013_g147_t04"/>
    <property type="gene ID" value="PgR013_g147"/>
</dbReference>
<dbReference type="AlphaFoldDB" id="A0A915AT92"/>
<dbReference type="Proteomes" id="UP000887569">
    <property type="component" value="Unplaced"/>
</dbReference>